<feature type="region of interest" description="Disordered" evidence="1">
    <location>
        <begin position="430"/>
        <end position="460"/>
    </location>
</feature>
<name>A0A6S7GTT7_PARCT</name>
<evidence type="ECO:0000256" key="1">
    <source>
        <dbReference type="SAM" id="MobiDB-lite"/>
    </source>
</evidence>
<dbReference type="OrthoDB" id="5965207at2759"/>
<proteinExistence type="predicted"/>
<protein>
    <submittedName>
        <fullName evidence="2">Partial</fullName>
    </submittedName>
</protein>
<dbReference type="Gene3D" id="1.10.10.60">
    <property type="entry name" value="Homeodomain-like"/>
    <property type="match status" value="1"/>
</dbReference>
<evidence type="ECO:0000313" key="2">
    <source>
        <dbReference type="EMBL" id="CAB3987981.1"/>
    </source>
</evidence>
<sequence length="517" mass="59714">MFARKKAEIDWKLVDGAFTKQRRLHLVKGSDGLDHCPITGCEHPGFSSQRGCRKHVKIKYGWYYYFDEKPNVSIDTLVTSQSALNGIDEKGSKTIPSCSTDNDFARSFSQWLQSSCGGGKSRKQSDISVTRALSLSSFAATRDKWCIGQSGRIAYVGSISDLLDFRKFNRPPASVLQNFAVTEVYVKRARKCLAKDMRSNWTTELDVETLESRRSWATLSEVQSVIPFHMERYESVLENCMTHPASVRPGDVTFATRFVAAYLFLKVKGCRPMTYQHLTLRMFESARRNEGMVDQKIFKTAKRYGFDSVYLDVSSIELLEKYITYIRPLLTPTCEYVLVNRNGNQFQKLTDLLSVLVFEAIGKYIHPTRYRQIIETESSQVLLPNEQKWISEDQKHSSNVARVHYQKKRSREVAIRGRWCMQKLVDESKNMESDHEKIDQSSRGQDDVRKDSPTKPMETVPRRSGVRFTIEEDKYIRVGIEKFGLRWSKILRHPEFHFNPCRVANTLRKRAEVLKLV</sequence>
<evidence type="ECO:0000313" key="3">
    <source>
        <dbReference type="Proteomes" id="UP001152795"/>
    </source>
</evidence>
<feature type="compositionally biased region" description="Basic and acidic residues" evidence="1">
    <location>
        <begin position="430"/>
        <end position="453"/>
    </location>
</feature>
<keyword evidence="3" id="KW-1185">Reference proteome</keyword>
<organism evidence="2 3">
    <name type="scientific">Paramuricea clavata</name>
    <name type="common">Red gorgonian</name>
    <name type="synonym">Violescent sea-whip</name>
    <dbReference type="NCBI Taxonomy" id="317549"/>
    <lineage>
        <taxon>Eukaryota</taxon>
        <taxon>Metazoa</taxon>
        <taxon>Cnidaria</taxon>
        <taxon>Anthozoa</taxon>
        <taxon>Octocorallia</taxon>
        <taxon>Malacalcyonacea</taxon>
        <taxon>Plexauridae</taxon>
        <taxon>Paramuricea</taxon>
    </lineage>
</organism>
<dbReference type="EMBL" id="CACRXK020001259">
    <property type="protein sequence ID" value="CAB3987981.1"/>
    <property type="molecule type" value="Genomic_DNA"/>
</dbReference>
<reference evidence="2" key="1">
    <citation type="submission" date="2020-04" db="EMBL/GenBank/DDBJ databases">
        <authorList>
            <person name="Alioto T."/>
            <person name="Alioto T."/>
            <person name="Gomez Garrido J."/>
        </authorList>
    </citation>
    <scope>NUCLEOTIDE SEQUENCE</scope>
    <source>
        <strain evidence="2">A484AB</strain>
    </source>
</reference>
<gene>
    <name evidence="2" type="ORF">PACLA_8A071758</name>
</gene>
<dbReference type="AlphaFoldDB" id="A0A6S7GTT7"/>
<accession>A0A6S7GTT7</accession>
<comment type="caution">
    <text evidence="2">The sequence shown here is derived from an EMBL/GenBank/DDBJ whole genome shotgun (WGS) entry which is preliminary data.</text>
</comment>
<dbReference type="Proteomes" id="UP001152795">
    <property type="component" value="Unassembled WGS sequence"/>
</dbReference>